<organism evidence="2">
    <name type="scientific">hydrothermal vent metagenome</name>
    <dbReference type="NCBI Taxonomy" id="652676"/>
    <lineage>
        <taxon>unclassified sequences</taxon>
        <taxon>metagenomes</taxon>
        <taxon>ecological metagenomes</taxon>
    </lineage>
</organism>
<evidence type="ECO:0000259" key="1">
    <source>
        <dbReference type="Pfam" id="PF13474"/>
    </source>
</evidence>
<dbReference type="Gene3D" id="3.10.450.50">
    <property type="match status" value="1"/>
</dbReference>
<reference evidence="2" key="1">
    <citation type="submission" date="2018-06" db="EMBL/GenBank/DDBJ databases">
        <authorList>
            <person name="Zhirakovskaya E."/>
        </authorList>
    </citation>
    <scope>NUCLEOTIDE SEQUENCE</scope>
</reference>
<dbReference type="Pfam" id="PF13474">
    <property type="entry name" value="SnoaL_3"/>
    <property type="match status" value="1"/>
</dbReference>
<proteinExistence type="predicted"/>
<dbReference type="InterPro" id="IPR037401">
    <property type="entry name" value="SnoaL-like"/>
</dbReference>
<accession>A0A3B0TFI2</accession>
<feature type="domain" description="SnoaL-like" evidence="1">
    <location>
        <begin position="49"/>
        <end position="169"/>
    </location>
</feature>
<dbReference type="AlphaFoldDB" id="A0A3B0TFI2"/>
<evidence type="ECO:0000313" key="2">
    <source>
        <dbReference type="EMBL" id="VAW05736.1"/>
    </source>
</evidence>
<dbReference type="SUPFAM" id="SSF54427">
    <property type="entry name" value="NTF2-like"/>
    <property type="match status" value="1"/>
</dbReference>
<dbReference type="InterPro" id="IPR032710">
    <property type="entry name" value="NTF2-like_dom_sf"/>
</dbReference>
<name>A0A3B0TFI2_9ZZZZ</name>
<sequence length="185" mass="20860">MSLSKYLVAALAVVFMVLGNAGAVLSHEGEKHDDKKMVQKLSAQGKRVVEMLEKYAAAVQSGDISEMEKYVVTDEGFSSLEGTFEDQGWASYRKHMEAEMPMFNDMTYSLTNIRPYVKRKMAYATMDYAMKVTILSDKFEGGKHKLDMKGKATIIMVKSNDQWKIRHLHTARAKAKKPGSEKQAH</sequence>
<protein>
    <recommendedName>
        <fullName evidence="1">SnoaL-like domain-containing protein</fullName>
    </recommendedName>
</protein>
<gene>
    <name evidence="2" type="ORF">MNBD_ALPHA01-2041</name>
</gene>
<dbReference type="EMBL" id="UOEJ01000218">
    <property type="protein sequence ID" value="VAW05736.1"/>
    <property type="molecule type" value="Genomic_DNA"/>
</dbReference>